<dbReference type="InterPro" id="IPR006047">
    <property type="entry name" value="GH13_cat_dom"/>
</dbReference>
<dbReference type="InterPro" id="IPR013780">
    <property type="entry name" value="Glyco_hydro_b"/>
</dbReference>
<sequence>MLDNSPPDRRWWKEAVVYQIYPASFLDSNADGLGDLPGIISKLDYIRSVGATAIWLSPIFKSPQHDMGYDISDYRDIHRPYGSIQDVEALIKGCHERDIKILLDLVVNHTSHEHEWFRESRSSKTSPKRDWYFWRDPKFDADGNHKPPNNWSSIFGGSAWTYDEPTGQYYLSLFLPEQPDLNWANEDMRQATYADMKFWLDKGADGFRIDSMNLMSKHPDLPDAPITRPDSEFQPGDKYFASGPRMHEYIREIREEVIDKYDCMTVGELGFTKDEASVASYVAKERHELNMLFTGDIVDMDFGANHKYERDDFRLSKLKTITSRWQGAMPKFDGWNTIYMDNHDSGRSLSRYGSDLPQFRKEAAKMLAIYLSTLSGTLFLLQGQEIGMVNVPESWKIEDYIDVEGLNYYNSQLEKRGPGADMSDIMREMRLKARDNGRLPMQWTADKNAGFSKGEKPWMRVNDDFKEWNVAQQENDGDSVLAFWRQVLELREKERDVFVYGRFTNLPDYEDSEDIYAYTMTSFDGRSALILLNFSDKEQKVEVKNGSWGKKLIGKNANEFGKEGVLLQAYEGVVYAVVTTVVKMIVKVYLKPFVAELSSATSSIHLPFAYKSKKILTLTTDSAHEILVMANVSDALRTGLSG</sequence>
<dbReference type="SUPFAM" id="SSF51011">
    <property type="entry name" value="Glycosyl hydrolase domain"/>
    <property type="match status" value="1"/>
</dbReference>
<dbReference type="GO" id="GO:0005987">
    <property type="term" value="P:sucrose catabolic process"/>
    <property type="evidence" value="ECO:0007669"/>
    <property type="project" value="TreeGrafter"/>
</dbReference>
<dbReference type="SUPFAM" id="SSF51445">
    <property type="entry name" value="(Trans)glycosidases"/>
    <property type="match status" value="1"/>
</dbReference>
<dbReference type="AlphaFoldDB" id="A0A4E9EAX7"/>
<reference evidence="4" key="1">
    <citation type="submission" date="2019-04" db="EMBL/GenBank/DDBJ databases">
        <authorList>
            <person name="Melise S."/>
            <person name="Noan J."/>
            <person name="Okalmin O."/>
        </authorList>
    </citation>
    <scope>NUCLEOTIDE SEQUENCE</scope>
    <source>
        <strain evidence="4">FN9</strain>
    </source>
</reference>
<proteinExistence type="inferred from homology"/>
<dbReference type="PANTHER" id="PTHR10357">
    <property type="entry name" value="ALPHA-AMYLASE FAMILY MEMBER"/>
    <property type="match status" value="1"/>
</dbReference>
<dbReference type="GO" id="GO:0000025">
    <property type="term" value="P:maltose catabolic process"/>
    <property type="evidence" value="ECO:0007669"/>
    <property type="project" value="TreeGrafter"/>
</dbReference>
<dbReference type="GO" id="GO:0033934">
    <property type="term" value="F:glucan 1,4-alpha-maltotriohydrolase activity"/>
    <property type="evidence" value="ECO:0007669"/>
    <property type="project" value="TreeGrafter"/>
</dbReference>
<feature type="domain" description="Glycosyl hydrolase family 13 catalytic" evidence="3">
    <location>
        <begin position="19"/>
        <end position="438"/>
    </location>
</feature>
<dbReference type="EMBL" id="CAAKMV010000145">
    <property type="protein sequence ID" value="VIO60569.1"/>
    <property type="molecule type" value="Genomic_DNA"/>
</dbReference>
<dbReference type="Gene3D" id="3.20.20.80">
    <property type="entry name" value="Glycosidases"/>
    <property type="match status" value="1"/>
</dbReference>
<dbReference type="FunFam" id="3.90.400.10:FF:000004">
    <property type="entry name" value="Oligo-1,6-glucosidase"/>
    <property type="match status" value="1"/>
</dbReference>
<dbReference type="InterPro" id="IPR017853">
    <property type="entry name" value="GH"/>
</dbReference>
<dbReference type="Gene3D" id="2.60.40.1180">
    <property type="entry name" value="Golgi alpha-mannosidase II"/>
    <property type="match status" value="1"/>
</dbReference>
<gene>
    <name evidence="4" type="ORF">FUG_LOCUS402573</name>
</gene>
<comment type="similarity">
    <text evidence="1">Belongs to the glycosyl hydrolase 13 family.</text>
</comment>
<dbReference type="CDD" id="cd11333">
    <property type="entry name" value="AmyAc_SI_OligoGlu_DGase"/>
    <property type="match status" value="1"/>
</dbReference>
<dbReference type="InterPro" id="IPR045857">
    <property type="entry name" value="O16G_dom_2"/>
</dbReference>
<accession>A0A4E9EAX7</accession>
<dbReference type="GO" id="GO:0004575">
    <property type="term" value="F:sucrose alpha-glucosidase activity"/>
    <property type="evidence" value="ECO:0007669"/>
    <property type="project" value="TreeGrafter"/>
</dbReference>
<evidence type="ECO:0000256" key="2">
    <source>
        <dbReference type="ARBA" id="ARBA00026248"/>
    </source>
</evidence>
<organism evidence="4">
    <name type="scientific">Gibberella zeae</name>
    <name type="common">Wheat head blight fungus</name>
    <name type="synonym">Fusarium graminearum</name>
    <dbReference type="NCBI Taxonomy" id="5518"/>
    <lineage>
        <taxon>Eukaryota</taxon>
        <taxon>Fungi</taxon>
        <taxon>Dikarya</taxon>
        <taxon>Ascomycota</taxon>
        <taxon>Pezizomycotina</taxon>
        <taxon>Sordariomycetes</taxon>
        <taxon>Hypocreomycetidae</taxon>
        <taxon>Hypocreales</taxon>
        <taxon>Nectriaceae</taxon>
        <taxon>Fusarium</taxon>
    </lineage>
</organism>
<evidence type="ECO:0000259" key="3">
    <source>
        <dbReference type="SMART" id="SM00642"/>
    </source>
</evidence>
<evidence type="ECO:0000313" key="4">
    <source>
        <dbReference type="EMBL" id="VIO60569.1"/>
    </source>
</evidence>
<dbReference type="Gene3D" id="3.90.400.10">
    <property type="entry name" value="Oligo-1,6-glucosidase, Domain 2"/>
    <property type="match status" value="1"/>
</dbReference>
<protein>
    <recommendedName>
        <fullName evidence="3">Glycosyl hydrolase family 13 catalytic domain-containing protein</fullName>
    </recommendedName>
</protein>
<dbReference type="PANTHER" id="PTHR10357:SF232">
    <property type="entry name" value="GLYCOSYL HYDROLASE FAMILY 13 CATALYTIC DOMAIN-CONTAINING PROTEIN"/>
    <property type="match status" value="1"/>
</dbReference>
<evidence type="ECO:0000256" key="1">
    <source>
        <dbReference type="ARBA" id="ARBA00008061"/>
    </source>
</evidence>
<dbReference type="Pfam" id="PF00128">
    <property type="entry name" value="Alpha-amylase"/>
    <property type="match status" value="1"/>
</dbReference>
<dbReference type="GO" id="GO:0004574">
    <property type="term" value="F:oligo-1,6-glucosidase activity"/>
    <property type="evidence" value="ECO:0007669"/>
    <property type="project" value="TreeGrafter"/>
</dbReference>
<dbReference type="SMART" id="SM00642">
    <property type="entry name" value="Aamy"/>
    <property type="match status" value="1"/>
</dbReference>
<dbReference type="GO" id="GO:0004556">
    <property type="term" value="F:alpha-amylase activity"/>
    <property type="evidence" value="ECO:0007669"/>
    <property type="project" value="TreeGrafter"/>
</dbReference>
<keyword evidence="2" id="KW-0462">Maltose metabolism</keyword>
<name>A0A4E9EAX7_GIBZA</name>
<dbReference type="FunFam" id="3.20.20.80:FF:000087">
    <property type="entry name" value="Oligo-1,6-glucosidase IMA1"/>
    <property type="match status" value="1"/>
</dbReference>